<evidence type="ECO:0000259" key="5">
    <source>
        <dbReference type="PROSITE" id="PS50055"/>
    </source>
</evidence>
<evidence type="ECO:0000256" key="3">
    <source>
        <dbReference type="ARBA" id="ARBA00022912"/>
    </source>
</evidence>
<dbReference type="PANTHER" id="PTHR19134:SF449">
    <property type="entry name" value="TYROSINE-PROTEIN PHOSPHATASE 1"/>
    <property type="match status" value="1"/>
</dbReference>
<dbReference type="PRINTS" id="PR00700">
    <property type="entry name" value="PRTYPHPHTASE"/>
</dbReference>
<name>A0ABD2MK69_9CUCU</name>
<organism evidence="7 8">
    <name type="scientific">Cryptolaemus montrouzieri</name>
    <dbReference type="NCBI Taxonomy" id="559131"/>
    <lineage>
        <taxon>Eukaryota</taxon>
        <taxon>Metazoa</taxon>
        <taxon>Ecdysozoa</taxon>
        <taxon>Arthropoda</taxon>
        <taxon>Hexapoda</taxon>
        <taxon>Insecta</taxon>
        <taxon>Pterygota</taxon>
        <taxon>Neoptera</taxon>
        <taxon>Endopterygota</taxon>
        <taxon>Coleoptera</taxon>
        <taxon>Polyphaga</taxon>
        <taxon>Cucujiformia</taxon>
        <taxon>Coccinelloidea</taxon>
        <taxon>Coccinellidae</taxon>
        <taxon>Scymninae</taxon>
        <taxon>Scymnini</taxon>
        <taxon>Cryptolaemus</taxon>
    </lineage>
</organism>
<dbReference type="GO" id="GO:0048666">
    <property type="term" value="P:neuron development"/>
    <property type="evidence" value="ECO:0007669"/>
    <property type="project" value="UniProtKB-ARBA"/>
</dbReference>
<evidence type="ECO:0000313" key="7">
    <source>
        <dbReference type="EMBL" id="KAL3266733.1"/>
    </source>
</evidence>
<comment type="caution">
    <text evidence="7">The sequence shown here is derived from an EMBL/GenBank/DDBJ whole genome shotgun (WGS) entry which is preliminary data.</text>
</comment>
<dbReference type="EMBL" id="JABFTP020000001">
    <property type="protein sequence ID" value="KAL3266733.1"/>
    <property type="molecule type" value="Genomic_DNA"/>
</dbReference>
<dbReference type="GO" id="GO:0004725">
    <property type="term" value="F:protein tyrosine phosphatase activity"/>
    <property type="evidence" value="ECO:0007669"/>
    <property type="project" value="UniProtKB-EC"/>
</dbReference>
<evidence type="ECO:0000259" key="6">
    <source>
        <dbReference type="PROSITE" id="PS50056"/>
    </source>
</evidence>
<keyword evidence="3" id="KW-0904">Protein phosphatase</keyword>
<dbReference type="AlphaFoldDB" id="A0ABD2MK69"/>
<dbReference type="Pfam" id="PF00102">
    <property type="entry name" value="Y_phosphatase"/>
    <property type="match status" value="1"/>
</dbReference>
<dbReference type="InterPro" id="IPR000387">
    <property type="entry name" value="Tyr_Pase_dom"/>
</dbReference>
<gene>
    <name evidence="7" type="ORF">HHI36_010894</name>
</gene>
<dbReference type="InterPro" id="IPR003595">
    <property type="entry name" value="Tyr_Pase_cat"/>
</dbReference>
<evidence type="ECO:0000256" key="1">
    <source>
        <dbReference type="ARBA" id="ARBA00013064"/>
    </source>
</evidence>
<dbReference type="InterPro" id="IPR029021">
    <property type="entry name" value="Prot-tyrosine_phosphatase-like"/>
</dbReference>
<accession>A0ABD2MK69</accession>
<dbReference type="SMART" id="SM00194">
    <property type="entry name" value="PTPc"/>
    <property type="match status" value="1"/>
</dbReference>
<reference evidence="7 8" key="1">
    <citation type="journal article" date="2021" name="BMC Biol.">
        <title>Horizontally acquired antibacterial genes associated with adaptive radiation of ladybird beetles.</title>
        <authorList>
            <person name="Li H.S."/>
            <person name="Tang X.F."/>
            <person name="Huang Y.H."/>
            <person name="Xu Z.Y."/>
            <person name="Chen M.L."/>
            <person name="Du X.Y."/>
            <person name="Qiu B.Y."/>
            <person name="Chen P.T."/>
            <person name="Zhang W."/>
            <person name="Slipinski A."/>
            <person name="Escalona H.E."/>
            <person name="Waterhouse R.M."/>
            <person name="Zwick A."/>
            <person name="Pang H."/>
        </authorList>
    </citation>
    <scope>NUCLEOTIDE SEQUENCE [LARGE SCALE GENOMIC DNA]</scope>
    <source>
        <strain evidence="7">SYSU2018</strain>
    </source>
</reference>
<protein>
    <recommendedName>
        <fullName evidence="1">protein-tyrosine-phosphatase</fullName>
        <ecNumber evidence="1">3.1.3.48</ecNumber>
    </recommendedName>
</protein>
<evidence type="ECO:0000256" key="4">
    <source>
        <dbReference type="ARBA" id="ARBA00051722"/>
    </source>
</evidence>
<dbReference type="Proteomes" id="UP001516400">
    <property type="component" value="Unassembled WGS sequence"/>
</dbReference>
<keyword evidence="8" id="KW-1185">Reference proteome</keyword>
<comment type="catalytic activity">
    <reaction evidence="4">
        <text>O-phospho-L-tyrosyl-[protein] + H2O = L-tyrosyl-[protein] + phosphate</text>
        <dbReference type="Rhea" id="RHEA:10684"/>
        <dbReference type="Rhea" id="RHEA-COMP:10136"/>
        <dbReference type="Rhea" id="RHEA-COMP:20101"/>
        <dbReference type="ChEBI" id="CHEBI:15377"/>
        <dbReference type="ChEBI" id="CHEBI:43474"/>
        <dbReference type="ChEBI" id="CHEBI:46858"/>
        <dbReference type="ChEBI" id="CHEBI:61978"/>
        <dbReference type="EC" id="3.1.3.48"/>
    </reaction>
</comment>
<dbReference type="CDD" id="cd00047">
    <property type="entry name" value="PTPc"/>
    <property type="match status" value="1"/>
</dbReference>
<dbReference type="PROSITE" id="PS50056">
    <property type="entry name" value="TYR_PHOSPHATASE_2"/>
    <property type="match status" value="1"/>
</dbReference>
<dbReference type="PROSITE" id="PS50055">
    <property type="entry name" value="TYR_PHOSPHATASE_PTP"/>
    <property type="match status" value="1"/>
</dbReference>
<dbReference type="SUPFAM" id="SSF52799">
    <property type="entry name" value="(Phosphotyrosine protein) phosphatases II"/>
    <property type="match status" value="2"/>
</dbReference>
<sequence>MASETGGVDVVKVARELREQRVNMITNLLQYKLAHLVIMECMTGLQGVITCNDHIDKFLVKLTGPNELMLQMRYLKETAWQNRVLVDPEDLIQNFQVYPKKDKAMDIVPDASGAIQLPKYPASDDSSQYINAIKVDGYRCPERYIVTQQPMPNTLNDFWRLIVHKNIQAIISLNEINPKDKKSCFFWPTQKNPEMSPVDFIILRHSSTLDQEYFKKIVVHVLVVGNESQVMTVNILALKGWMPNISVPNDLHTFLKFHGFADTVSRQFPQTVVTCYDGSLASGVYVCTSYLTEKIKLEKCFDVCEAVKIMRRNRNQFVSEEAQLALLYEISATYIKGFQDYANFSIPAHTNLNIYEYIDL</sequence>
<feature type="domain" description="Tyrosine specific protein phosphatases" evidence="6">
    <location>
        <begin position="255"/>
        <end position="325"/>
    </location>
</feature>
<dbReference type="InterPro" id="IPR050348">
    <property type="entry name" value="Protein-Tyr_Phosphatase"/>
</dbReference>
<dbReference type="FunFam" id="3.90.190.10:FF:000102">
    <property type="entry name" value="Receptor-type tyrosine-protein phosphatase"/>
    <property type="match status" value="1"/>
</dbReference>
<proteinExistence type="predicted"/>
<feature type="domain" description="Tyrosine-protein phosphatase" evidence="5">
    <location>
        <begin position="100"/>
        <end position="334"/>
    </location>
</feature>
<dbReference type="PANTHER" id="PTHR19134">
    <property type="entry name" value="RECEPTOR-TYPE TYROSINE-PROTEIN PHOSPHATASE"/>
    <property type="match status" value="1"/>
</dbReference>
<dbReference type="EC" id="3.1.3.48" evidence="1"/>
<dbReference type="Gene3D" id="3.90.190.10">
    <property type="entry name" value="Protein tyrosine phosphatase superfamily"/>
    <property type="match status" value="2"/>
</dbReference>
<dbReference type="InterPro" id="IPR000242">
    <property type="entry name" value="PTP_cat"/>
</dbReference>
<dbReference type="GO" id="GO:0009653">
    <property type="term" value="P:anatomical structure morphogenesis"/>
    <property type="evidence" value="ECO:0007669"/>
    <property type="project" value="UniProtKB-ARBA"/>
</dbReference>
<evidence type="ECO:0000313" key="8">
    <source>
        <dbReference type="Proteomes" id="UP001516400"/>
    </source>
</evidence>
<keyword evidence="2" id="KW-0378">Hydrolase</keyword>
<evidence type="ECO:0000256" key="2">
    <source>
        <dbReference type="ARBA" id="ARBA00022801"/>
    </source>
</evidence>
<dbReference type="SMART" id="SM00404">
    <property type="entry name" value="PTPc_motif"/>
    <property type="match status" value="1"/>
</dbReference>